<keyword evidence="2" id="KW-1185">Reference proteome</keyword>
<gene>
    <name evidence="1" type="ORF">MSG28_002337</name>
</gene>
<reference evidence="1 2" key="1">
    <citation type="journal article" date="2022" name="Genome Biol. Evol.">
        <title>The Spruce Budworm Genome: Reconstructing the Evolutionary History of Antifreeze Proteins.</title>
        <authorList>
            <person name="Beliveau C."/>
            <person name="Gagne P."/>
            <person name="Picq S."/>
            <person name="Vernygora O."/>
            <person name="Keeling C.I."/>
            <person name="Pinkney K."/>
            <person name="Doucet D."/>
            <person name="Wen F."/>
            <person name="Johnston J.S."/>
            <person name="Maaroufi H."/>
            <person name="Boyle B."/>
            <person name="Laroche J."/>
            <person name="Dewar K."/>
            <person name="Juretic N."/>
            <person name="Blackburn G."/>
            <person name="Nisole A."/>
            <person name="Brunet B."/>
            <person name="Brandao M."/>
            <person name="Lumley L."/>
            <person name="Duan J."/>
            <person name="Quan G."/>
            <person name="Lucarotti C.J."/>
            <person name="Roe A.D."/>
            <person name="Sperling F.A.H."/>
            <person name="Levesque R.C."/>
            <person name="Cusson M."/>
        </authorList>
    </citation>
    <scope>NUCLEOTIDE SEQUENCE [LARGE SCALE GENOMIC DNA]</scope>
    <source>
        <strain evidence="1">Glfc:IPQL:Cfum</strain>
    </source>
</reference>
<dbReference type="Proteomes" id="UP001064048">
    <property type="component" value="Chromosome 3"/>
</dbReference>
<protein>
    <submittedName>
        <fullName evidence="1">Uncharacterized protein</fullName>
    </submittedName>
</protein>
<comment type="caution">
    <text evidence="1">The sequence shown here is derived from an EMBL/GenBank/DDBJ whole genome shotgun (WGS) entry which is preliminary data.</text>
</comment>
<organism evidence="1 2">
    <name type="scientific">Choristoneura fumiferana</name>
    <name type="common">Spruce budworm moth</name>
    <name type="synonym">Archips fumiferana</name>
    <dbReference type="NCBI Taxonomy" id="7141"/>
    <lineage>
        <taxon>Eukaryota</taxon>
        <taxon>Metazoa</taxon>
        <taxon>Ecdysozoa</taxon>
        <taxon>Arthropoda</taxon>
        <taxon>Hexapoda</taxon>
        <taxon>Insecta</taxon>
        <taxon>Pterygota</taxon>
        <taxon>Neoptera</taxon>
        <taxon>Endopterygota</taxon>
        <taxon>Lepidoptera</taxon>
        <taxon>Glossata</taxon>
        <taxon>Ditrysia</taxon>
        <taxon>Tortricoidea</taxon>
        <taxon>Tortricidae</taxon>
        <taxon>Tortricinae</taxon>
        <taxon>Choristoneura</taxon>
    </lineage>
</organism>
<dbReference type="EMBL" id="CM046103">
    <property type="protein sequence ID" value="KAI8428043.1"/>
    <property type="molecule type" value="Genomic_DNA"/>
</dbReference>
<sequence>MSKKKDITDTYKYPERTWEERATMEKALRRSSNIFARYYLNDAFNDVAFDFELRDDIKIGQDFSVILHMKNRSSENKHTVRGVLRVDTVTYTGKTGEDVKRQDFEESLAPEEKRQVAMMVSFNEYYKRLVDQASFNIACLATIVEKNFDYFAQDDFRVRNPDIKISVEGKPVSRKEFTVTVKLENPLPIPLKNGKFYIQGPGLDEQLKISLDQNVQPGEFATAQFQLTPPWAGRHQISAKFSSKEMHDVDGFLSKKLNPSTGWKVLDANVMLAFHASGKAVAKNIGRRLVDQEQSRRVARAAQQSVSSNLMSASPLARNQRFVPAGEGRAVVHSHVNNYRRGSNYKAPLRPADTYSSRVRAARDSFLRARGQPASHHRSSMLNLLRLVETQPKI</sequence>
<proteinExistence type="predicted"/>
<evidence type="ECO:0000313" key="2">
    <source>
        <dbReference type="Proteomes" id="UP001064048"/>
    </source>
</evidence>
<evidence type="ECO:0000313" key="1">
    <source>
        <dbReference type="EMBL" id="KAI8428043.1"/>
    </source>
</evidence>
<name>A0ACC0JV94_CHOFU</name>
<accession>A0ACC0JV94</accession>